<feature type="transmembrane region" description="Helical" evidence="7">
    <location>
        <begin position="234"/>
        <end position="259"/>
    </location>
</feature>
<feature type="transmembrane region" description="Helical" evidence="7">
    <location>
        <begin position="323"/>
        <end position="341"/>
    </location>
</feature>
<keyword evidence="3 7" id="KW-0812">Transmembrane</keyword>
<dbReference type="AlphaFoldDB" id="A0A812UZM5"/>
<feature type="transmembrane region" description="Helical" evidence="7">
    <location>
        <begin position="418"/>
        <end position="442"/>
    </location>
</feature>
<keyword evidence="10" id="KW-1185">Reference proteome</keyword>
<protein>
    <recommendedName>
        <fullName evidence="8">Amino acid transporter transmembrane domain-containing protein</fullName>
    </recommendedName>
</protein>
<dbReference type="InterPro" id="IPR013057">
    <property type="entry name" value="AA_transpt_TM"/>
</dbReference>
<evidence type="ECO:0000256" key="5">
    <source>
        <dbReference type="ARBA" id="ARBA00023136"/>
    </source>
</evidence>
<evidence type="ECO:0000256" key="7">
    <source>
        <dbReference type="SAM" id="Phobius"/>
    </source>
</evidence>
<evidence type="ECO:0000256" key="1">
    <source>
        <dbReference type="ARBA" id="ARBA00004370"/>
    </source>
</evidence>
<sequence>MTLAEPLLHAWPSEVPSHLPNVKTDVAQAKLTPNHSTDSDNSEDVATGKGVPDTKRMTGAEATFTLVSFLLNVAMFTLPFCFVRVGWLAAFLIMLTGSICMLAALMLQEALYALVGHGVRCPDYSDLATAALGPAYASLAQLVALAELAIYGSNSVINLGNAAMAVCPLSRNSRILAGCMLCLLLSAFSDRAFAYINLISSAASIAILGLLLYGGWQASEWAMPDTIPDTSTDFWHYIPSCFAMMLFTAGTHPLICGVMHTTRSYMELRRAILSAWTIYTAVTVLCAGLAYQMYGSSLQPFAMDNIGRDLQLHLQEGGAKLKVAAGVWMAIKVLVGIVPITRPLANAYARKMSWLGQDEASGPLLMLPVLLSLAAAAVFFAERIEALESMAGCTVTSFNVLLLPAISYLLICKPSGASYCCAVSFVVLGAVLALSPMAYVIWRTASGFEDITRSFHSMAEAMSALVRPWLAAES</sequence>
<comment type="subcellular location">
    <subcellularLocation>
        <location evidence="1">Membrane</location>
    </subcellularLocation>
</comment>
<evidence type="ECO:0000256" key="3">
    <source>
        <dbReference type="ARBA" id="ARBA00022692"/>
    </source>
</evidence>
<evidence type="ECO:0000313" key="9">
    <source>
        <dbReference type="EMBL" id="CAE7593046.1"/>
    </source>
</evidence>
<comment type="caution">
    <text evidence="9">The sequence shown here is derived from an EMBL/GenBank/DDBJ whole genome shotgun (WGS) entry which is preliminary data.</text>
</comment>
<feature type="transmembrane region" description="Helical" evidence="7">
    <location>
        <begin position="64"/>
        <end position="85"/>
    </location>
</feature>
<feature type="transmembrane region" description="Helical" evidence="7">
    <location>
        <begin position="195"/>
        <end position="214"/>
    </location>
</feature>
<dbReference type="Pfam" id="PF01490">
    <property type="entry name" value="Aa_trans"/>
    <property type="match status" value="1"/>
</dbReference>
<evidence type="ECO:0000256" key="4">
    <source>
        <dbReference type="ARBA" id="ARBA00022989"/>
    </source>
</evidence>
<name>A0A812UZM5_SYMPI</name>
<accession>A0A812UZM5</accession>
<dbReference type="OrthoDB" id="436823at2759"/>
<feature type="transmembrane region" description="Helical" evidence="7">
    <location>
        <begin position="362"/>
        <end position="381"/>
    </location>
</feature>
<feature type="domain" description="Amino acid transporter transmembrane" evidence="8">
    <location>
        <begin position="60"/>
        <end position="436"/>
    </location>
</feature>
<evidence type="ECO:0000256" key="2">
    <source>
        <dbReference type="ARBA" id="ARBA00022448"/>
    </source>
</evidence>
<feature type="transmembrane region" description="Helical" evidence="7">
    <location>
        <begin position="271"/>
        <end position="294"/>
    </location>
</feature>
<dbReference type="EMBL" id="CAJNIZ010039668">
    <property type="protein sequence ID" value="CAE7593046.1"/>
    <property type="molecule type" value="Genomic_DNA"/>
</dbReference>
<dbReference type="Proteomes" id="UP000649617">
    <property type="component" value="Unassembled WGS sequence"/>
</dbReference>
<feature type="region of interest" description="Disordered" evidence="6">
    <location>
        <begin position="32"/>
        <end position="52"/>
    </location>
</feature>
<organism evidence="9 10">
    <name type="scientific">Symbiodinium pilosum</name>
    <name type="common">Dinoflagellate</name>
    <dbReference type="NCBI Taxonomy" id="2952"/>
    <lineage>
        <taxon>Eukaryota</taxon>
        <taxon>Sar</taxon>
        <taxon>Alveolata</taxon>
        <taxon>Dinophyceae</taxon>
        <taxon>Suessiales</taxon>
        <taxon>Symbiodiniaceae</taxon>
        <taxon>Symbiodinium</taxon>
    </lineage>
</organism>
<proteinExistence type="predicted"/>
<keyword evidence="5 7" id="KW-0472">Membrane</keyword>
<feature type="transmembrane region" description="Helical" evidence="7">
    <location>
        <begin position="387"/>
        <end position="411"/>
    </location>
</feature>
<keyword evidence="4 7" id="KW-1133">Transmembrane helix</keyword>
<feature type="transmembrane region" description="Helical" evidence="7">
    <location>
        <begin position="91"/>
        <end position="115"/>
    </location>
</feature>
<dbReference type="PANTHER" id="PTHR48017">
    <property type="entry name" value="OS05G0424000 PROTEIN-RELATED"/>
    <property type="match status" value="1"/>
</dbReference>
<gene>
    <name evidence="9" type="ORF">SPIL2461_LOCUS15795</name>
</gene>
<evidence type="ECO:0000256" key="6">
    <source>
        <dbReference type="SAM" id="MobiDB-lite"/>
    </source>
</evidence>
<evidence type="ECO:0000259" key="8">
    <source>
        <dbReference type="Pfam" id="PF01490"/>
    </source>
</evidence>
<evidence type="ECO:0000313" key="10">
    <source>
        <dbReference type="Proteomes" id="UP000649617"/>
    </source>
</evidence>
<feature type="transmembrane region" description="Helical" evidence="7">
    <location>
        <begin position="127"/>
        <end position="151"/>
    </location>
</feature>
<dbReference type="GO" id="GO:0016020">
    <property type="term" value="C:membrane"/>
    <property type="evidence" value="ECO:0007669"/>
    <property type="project" value="UniProtKB-SubCell"/>
</dbReference>
<reference evidence="9" key="1">
    <citation type="submission" date="2021-02" db="EMBL/GenBank/DDBJ databases">
        <authorList>
            <person name="Dougan E. K."/>
            <person name="Rhodes N."/>
            <person name="Thang M."/>
            <person name="Chan C."/>
        </authorList>
    </citation>
    <scope>NUCLEOTIDE SEQUENCE</scope>
</reference>
<keyword evidence="2" id="KW-0813">Transport</keyword>